<evidence type="ECO:0000313" key="1">
    <source>
        <dbReference type="EMBL" id="KAJ8616465.1"/>
    </source>
</evidence>
<comment type="caution">
    <text evidence="1">The sequence shown here is derived from an EMBL/GenBank/DDBJ whole genome shotgun (WGS) entry which is preliminary data.</text>
</comment>
<reference evidence="1 2" key="1">
    <citation type="journal article" date="2022" name="Hortic Res">
        <title>A haplotype resolved chromosomal level avocado genome allows analysis of novel avocado genes.</title>
        <authorList>
            <person name="Nath O."/>
            <person name="Fletcher S.J."/>
            <person name="Hayward A."/>
            <person name="Shaw L.M."/>
            <person name="Masouleh A.K."/>
            <person name="Furtado A."/>
            <person name="Henry R.J."/>
            <person name="Mitter N."/>
        </authorList>
    </citation>
    <scope>NUCLEOTIDE SEQUENCE [LARGE SCALE GENOMIC DNA]</scope>
    <source>
        <strain evidence="2">cv. Hass</strain>
    </source>
</reference>
<dbReference type="EMBL" id="CM056820">
    <property type="protein sequence ID" value="KAJ8616465.1"/>
    <property type="molecule type" value="Genomic_DNA"/>
</dbReference>
<keyword evidence="2" id="KW-1185">Reference proteome</keyword>
<proteinExistence type="predicted"/>
<organism evidence="1 2">
    <name type="scientific">Persea americana</name>
    <name type="common">Avocado</name>
    <dbReference type="NCBI Taxonomy" id="3435"/>
    <lineage>
        <taxon>Eukaryota</taxon>
        <taxon>Viridiplantae</taxon>
        <taxon>Streptophyta</taxon>
        <taxon>Embryophyta</taxon>
        <taxon>Tracheophyta</taxon>
        <taxon>Spermatophyta</taxon>
        <taxon>Magnoliopsida</taxon>
        <taxon>Magnoliidae</taxon>
        <taxon>Laurales</taxon>
        <taxon>Lauraceae</taxon>
        <taxon>Persea</taxon>
    </lineage>
</organism>
<gene>
    <name evidence="1" type="ORF">MRB53_035837</name>
</gene>
<protein>
    <submittedName>
        <fullName evidence="1">Uncharacterized protein</fullName>
    </submittedName>
</protein>
<name>A0ACC2K5R4_PERAE</name>
<accession>A0ACC2K5R4</accession>
<dbReference type="Proteomes" id="UP001234297">
    <property type="component" value="Chromosome 12"/>
</dbReference>
<sequence length="253" mass="27276">MGSFSGEFGTVHSAGIASFSGGFRPAMVDKGGGSLSSLVLDSAKGELVKAPAKLLQKGLAEAKLKAALKSHSEAERKRRERINSHLTTLRSLVPNTDKMDKASLLAEVIKRVKELKKHATQVTNGHVVPTDIDELIVEPEGDGTDGGIFSIKASLCCEDRPELLFDLKQTLQALHLKTVSAEISTLGGRIKNVLVMTHEGNANEIEQRVFASSIQQALKAVLDRVASPEFSPRTMLSNKRRRISLFDSSSSSS</sequence>
<evidence type="ECO:0000313" key="2">
    <source>
        <dbReference type="Proteomes" id="UP001234297"/>
    </source>
</evidence>